<reference evidence="1 3" key="1">
    <citation type="submission" date="2017-11" db="EMBL/GenBank/DDBJ databases">
        <title>Comparitive Functional Genomics of Dry Heat Resistant strains isolated from the Viking Spacecraft.</title>
        <authorList>
            <person name="Seuylemezian A."/>
            <person name="Cooper K."/>
            <person name="Vaishampayan P."/>
        </authorList>
    </citation>
    <scope>NUCLEOTIDE SEQUENCE [LARGE SCALE GENOMIC DNA]</scope>
    <source>
        <strain evidence="1 3">M4.6</strain>
    </source>
</reference>
<evidence type="ECO:0000313" key="1">
    <source>
        <dbReference type="EMBL" id="PLR80478.1"/>
    </source>
</evidence>
<dbReference type="OrthoDB" id="2690514at2"/>
<reference evidence="2 4" key="2">
    <citation type="submission" date="2017-12" db="EMBL/GenBank/DDBJ databases">
        <title>Comparative Functional Genomics of Dry Heat Resistant strains isolated from the Viking Spacecraft.</title>
        <authorList>
            <person name="Seuylemezian A."/>
            <person name="Cooper K."/>
            <person name="Vaishampayan P."/>
        </authorList>
    </citation>
    <scope>NUCLEOTIDE SEQUENCE [LARGE SCALE GENOMIC DNA]</scope>
    <source>
        <strain evidence="2 4">ATCC 29669</strain>
    </source>
</reference>
<protein>
    <submittedName>
        <fullName evidence="1">DUF2515 domain-containing protein</fullName>
    </submittedName>
</protein>
<dbReference type="EMBL" id="PGVA01000051">
    <property type="protein sequence ID" value="PLR80478.1"/>
    <property type="molecule type" value="Genomic_DNA"/>
</dbReference>
<name>A0A2N5GI07_9BACI</name>
<dbReference type="InterPro" id="IPR019658">
    <property type="entry name" value="DUF2515"/>
</dbReference>
<dbReference type="AlphaFoldDB" id="A0A2N5GI07"/>
<keyword evidence="4" id="KW-1185">Reference proteome</keyword>
<dbReference type="EMBL" id="PGVD01000006">
    <property type="protein sequence ID" value="PLS00701.1"/>
    <property type="molecule type" value="Genomic_DNA"/>
</dbReference>
<evidence type="ECO:0000313" key="3">
    <source>
        <dbReference type="Proteomes" id="UP000234951"/>
    </source>
</evidence>
<dbReference type="Proteomes" id="UP000234951">
    <property type="component" value="Unassembled WGS sequence"/>
</dbReference>
<dbReference type="Proteomes" id="UP000235114">
    <property type="component" value="Unassembled WGS sequence"/>
</dbReference>
<comment type="caution">
    <text evidence="1">The sequence shown here is derived from an EMBL/GenBank/DDBJ whole genome shotgun (WGS) entry which is preliminary data.</text>
</comment>
<organism evidence="1 3">
    <name type="scientific">Bacillus canaveralius</name>
    <dbReference type="NCBI Taxonomy" id="1403243"/>
    <lineage>
        <taxon>Bacteria</taxon>
        <taxon>Bacillati</taxon>
        <taxon>Bacillota</taxon>
        <taxon>Bacilli</taxon>
        <taxon>Bacillales</taxon>
        <taxon>Bacillaceae</taxon>
        <taxon>Bacillus</taxon>
    </lineage>
</organism>
<accession>A0A2N5GI07</accession>
<evidence type="ECO:0000313" key="4">
    <source>
        <dbReference type="Proteomes" id="UP000235114"/>
    </source>
</evidence>
<sequence>MARYENTEDHSLLRQWISTETKLQNKDNISRTNAYFHYFKTHPEIEWAFLASMVSRNAGWNMCDLEGPMLPHIIPKQIRKRLFLAYERANWLIFHDAFPQLLLYHYSTKINSPMFHLLAFFRVSAFMEQEWCMFWRERDQTRLLIAMIINEQNVIQQPVLLSPLYQNKVFHSLLFSFQDSFHFSSVLFPDRKGHLYGASVNGFRSVSKRIDLGKRLSSILFRDDLFPAFYEFAETTPHTGSRSDYEQYFVNDRKRKAGPRLRRAYPPIHHHIDCDYPDWCKRTKVKEKWLSPHVHHLHPLLITKWYLQKQQQLSTIISVSKTCRNICRNLLSLPKIF</sequence>
<dbReference type="Pfam" id="PF10720">
    <property type="entry name" value="DUF2515"/>
    <property type="match status" value="1"/>
</dbReference>
<gene>
    <name evidence="1" type="ORF">CU635_18100</name>
    <name evidence="2" type="ORF">CVD25_01600</name>
</gene>
<evidence type="ECO:0000313" key="2">
    <source>
        <dbReference type="EMBL" id="PLS00701.1"/>
    </source>
</evidence>
<proteinExistence type="predicted"/>